<dbReference type="GO" id="GO:0000156">
    <property type="term" value="F:phosphorelay response regulator activity"/>
    <property type="evidence" value="ECO:0007669"/>
    <property type="project" value="InterPro"/>
</dbReference>
<proteinExistence type="predicted"/>
<dbReference type="PANTHER" id="PTHR37299">
    <property type="entry name" value="TRANSCRIPTIONAL REGULATOR-RELATED"/>
    <property type="match status" value="1"/>
</dbReference>
<dbReference type="SMART" id="SM00850">
    <property type="entry name" value="LytTR"/>
    <property type="match status" value="1"/>
</dbReference>
<evidence type="ECO:0000313" key="3">
    <source>
        <dbReference type="Proteomes" id="UP000018466"/>
    </source>
</evidence>
<keyword evidence="3" id="KW-1185">Reference proteome</keyword>
<comment type="caution">
    <text evidence="2">The sequence shown here is derived from an EMBL/GenBank/DDBJ whole genome shotgun (WGS) entry which is preliminary data.</text>
</comment>
<evidence type="ECO:0000259" key="1">
    <source>
        <dbReference type="PROSITE" id="PS50930"/>
    </source>
</evidence>
<reference evidence="2 3" key="1">
    <citation type="submission" date="2011-10" db="EMBL/GenBank/DDBJ databases">
        <title>The Genome Sequence of Lachnospiraceae bacterium ACC2.</title>
        <authorList>
            <consortium name="The Broad Institute Genome Sequencing Platform"/>
            <person name="Earl A."/>
            <person name="Ward D."/>
            <person name="Feldgarden M."/>
            <person name="Gevers D."/>
            <person name="Sizova M."/>
            <person name="Hazen A."/>
            <person name="Epstein S."/>
            <person name="Young S.K."/>
            <person name="Zeng Q."/>
            <person name="Gargeya S."/>
            <person name="Fitzgerald M."/>
            <person name="Haas B."/>
            <person name="Abouelleil A."/>
            <person name="Alvarado L."/>
            <person name="Arachchi H.M."/>
            <person name="Berlin A."/>
            <person name="Brown A."/>
            <person name="Chapman S.B."/>
            <person name="Chen Z."/>
            <person name="Dunbar C."/>
            <person name="Freedman E."/>
            <person name="Gearin G."/>
            <person name="Goldberg J."/>
            <person name="Griggs A."/>
            <person name="Gujja S."/>
            <person name="Heiman D."/>
            <person name="Howarth C."/>
            <person name="Larson L."/>
            <person name="Lui A."/>
            <person name="MacDonald P.J.P."/>
            <person name="Montmayeur A."/>
            <person name="Murphy C."/>
            <person name="Neiman D."/>
            <person name="Pearson M."/>
            <person name="Priest M."/>
            <person name="Roberts A."/>
            <person name="Saif S."/>
            <person name="Shea T."/>
            <person name="Shenoy N."/>
            <person name="Sisk P."/>
            <person name="Stolte C."/>
            <person name="Sykes S."/>
            <person name="Wortman J."/>
            <person name="Nusbaum C."/>
            <person name="Birren B."/>
        </authorList>
    </citation>
    <scope>NUCLEOTIDE SEQUENCE [LARGE SCALE GENOMIC DNA]</scope>
    <source>
        <strain evidence="2 3">ACC2</strain>
    </source>
</reference>
<dbReference type="InterPro" id="IPR046947">
    <property type="entry name" value="LytR-like"/>
</dbReference>
<dbReference type="PANTHER" id="PTHR37299:SF1">
    <property type="entry name" value="STAGE 0 SPORULATION PROTEIN A HOMOLOG"/>
    <property type="match status" value="1"/>
</dbReference>
<evidence type="ECO:0000313" key="2">
    <source>
        <dbReference type="EMBL" id="EHO18068.1"/>
    </source>
</evidence>
<dbReference type="GO" id="GO:0003677">
    <property type="term" value="F:DNA binding"/>
    <property type="evidence" value="ECO:0007669"/>
    <property type="project" value="InterPro"/>
</dbReference>
<feature type="domain" description="HTH LytTR-type" evidence="1">
    <location>
        <begin position="42"/>
        <end position="145"/>
    </location>
</feature>
<dbReference type="Proteomes" id="UP000018466">
    <property type="component" value="Unassembled WGS sequence"/>
</dbReference>
<dbReference type="EMBL" id="AGEL01000003">
    <property type="protein sequence ID" value="EHO18068.1"/>
    <property type="molecule type" value="Genomic_DNA"/>
</dbReference>
<dbReference type="GeneID" id="86940048"/>
<dbReference type="Pfam" id="PF04397">
    <property type="entry name" value="LytTR"/>
    <property type="match status" value="1"/>
</dbReference>
<dbReference type="AlphaFoldDB" id="A0AA36Y6J0"/>
<dbReference type="InterPro" id="IPR007492">
    <property type="entry name" value="LytTR_DNA-bd_dom"/>
</dbReference>
<dbReference type="Gene3D" id="2.40.50.1020">
    <property type="entry name" value="LytTr DNA-binding domain"/>
    <property type="match status" value="1"/>
</dbReference>
<gene>
    <name evidence="2" type="ORF">HMPREF9623_00252</name>
</gene>
<organism evidence="2 3">
    <name type="scientific">Stomatobaculum longum</name>
    <dbReference type="NCBI Taxonomy" id="796942"/>
    <lineage>
        <taxon>Bacteria</taxon>
        <taxon>Bacillati</taxon>
        <taxon>Bacillota</taxon>
        <taxon>Clostridia</taxon>
        <taxon>Lachnospirales</taxon>
        <taxon>Lachnospiraceae</taxon>
        <taxon>Stomatobaculum</taxon>
    </lineage>
</organism>
<accession>A0AA36Y6J0</accession>
<protein>
    <recommendedName>
        <fullName evidence="1">HTH LytTR-type domain-containing protein</fullName>
    </recommendedName>
</protein>
<dbReference type="PROSITE" id="PS50930">
    <property type="entry name" value="HTH_LYTTR"/>
    <property type="match status" value="1"/>
</dbReference>
<dbReference type="RefSeq" id="WP_009532087.1">
    <property type="nucleotide sequence ID" value="NZ_CAJPPX010000038.1"/>
</dbReference>
<name>A0AA36Y6J0_9FIRM</name>
<sequence length="145" mass="16663">MKVEIKLQPDLKSPYAVIYTGELTTEVHRAAAVLAEERADLVPAEENDKIVMLHPEEIYLVRVENEKTIIYTAKKQYQSNRRLYELEGMLGRNFMRISKSAIMNLQLLDYAAPGLGGVMVLVLKNGLRDYVSRKYLPDFKRYLGL</sequence>